<evidence type="ECO:0008006" key="5">
    <source>
        <dbReference type="Google" id="ProtNLM"/>
    </source>
</evidence>
<dbReference type="InterPro" id="IPR011990">
    <property type="entry name" value="TPR-like_helical_dom_sf"/>
</dbReference>
<evidence type="ECO:0000256" key="1">
    <source>
        <dbReference type="ARBA" id="ARBA00022737"/>
    </source>
</evidence>
<dbReference type="InterPro" id="IPR046848">
    <property type="entry name" value="E_motif"/>
</dbReference>
<keyword evidence="1" id="KW-0677">Repeat</keyword>
<keyword evidence="4" id="KW-1185">Reference proteome</keyword>
<reference evidence="3 4" key="1">
    <citation type="submission" date="2018-10" db="EMBL/GenBank/DDBJ databases">
        <title>A high-quality apple genome assembly.</title>
        <authorList>
            <person name="Hu J."/>
        </authorList>
    </citation>
    <scope>NUCLEOTIDE SEQUENCE [LARGE SCALE GENOMIC DNA]</scope>
    <source>
        <strain evidence="4">cv. HFTH1</strain>
        <tissue evidence="3">Young leaf</tissue>
    </source>
</reference>
<evidence type="ECO:0000256" key="2">
    <source>
        <dbReference type="PROSITE-ProRule" id="PRU00708"/>
    </source>
</evidence>
<dbReference type="FunFam" id="1.25.40.10:FF:000242">
    <property type="entry name" value="Pentatricopeptide repeat-containing protein"/>
    <property type="match status" value="1"/>
</dbReference>
<dbReference type="InterPro" id="IPR002885">
    <property type="entry name" value="PPR_rpt"/>
</dbReference>
<feature type="repeat" description="PPR" evidence="2">
    <location>
        <begin position="209"/>
        <end position="243"/>
    </location>
</feature>
<dbReference type="GO" id="GO:0009451">
    <property type="term" value="P:RNA modification"/>
    <property type="evidence" value="ECO:0007669"/>
    <property type="project" value="InterPro"/>
</dbReference>
<dbReference type="InterPro" id="IPR046960">
    <property type="entry name" value="PPR_At4g14850-like_plant"/>
</dbReference>
<dbReference type="Pfam" id="PF13041">
    <property type="entry name" value="PPR_2"/>
    <property type="match status" value="2"/>
</dbReference>
<organism evidence="3 4">
    <name type="scientific">Malus domestica</name>
    <name type="common">Apple</name>
    <name type="synonym">Pyrus malus</name>
    <dbReference type="NCBI Taxonomy" id="3750"/>
    <lineage>
        <taxon>Eukaryota</taxon>
        <taxon>Viridiplantae</taxon>
        <taxon>Streptophyta</taxon>
        <taxon>Embryophyta</taxon>
        <taxon>Tracheophyta</taxon>
        <taxon>Spermatophyta</taxon>
        <taxon>Magnoliopsida</taxon>
        <taxon>eudicotyledons</taxon>
        <taxon>Gunneridae</taxon>
        <taxon>Pentapetalae</taxon>
        <taxon>rosids</taxon>
        <taxon>fabids</taxon>
        <taxon>Rosales</taxon>
        <taxon>Rosaceae</taxon>
        <taxon>Amygdaloideae</taxon>
        <taxon>Maleae</taxon>
        <taxon>Malus</taxon>
    </lineage>
</organism>
<dbReference type="Pfam" id="PF20431">
    <property type="entry name" value="E_motif"/>
    <property type="match status" value="1"/>
</dbReference>
<dbReference type="Gene3D" id="1.25.40.10">
    <property type="entry name" value="Tetratricopeptide repeat domain"/>
    <property type="match status" value="3"/>
</dbReference>
<proteinExistence type="predicted"/>
<gene>
    <name evidence="3" type="ORF">DVH24_037979</name>
</gene>
<protein>
    <recommendedName>
        <fullName evidence="5">Pentatricopeptide repeat-containing protein</fullName>
    </recommendedName>
</protein>
<dbReference type="AlphaFoldDB" id="A0A498KD14"/>
<sequence>MRRGLQLQFDRVSWLLRQCSTPKHIQQAHGFMVPRSLVHENLILARFIDTCSSLGLSDYASSVFAHCPATHQPTIYLYNTMIKAHALSPSPSRAVSLFNSIQLAALRPDSYSFSFVLKAVVRLLQLQLGAQIHCHAIATGFAADANVLTALVHMYSSCGCVSHARALFDGAFFVRDAALWNAMIGGYAKLGDLDSARHVFELMPHSIRNVISWTALIAGYAQTNRPHEAITVFQRMQVENVEPDEIAVLAALSACAHLGALHLGEWIHNYIDRHGFRKLVSLNNALIDMYAKSGNIMKALRVFENTKCKTVVTWTTMIAGLALHGLAREALQMFSQMERAQIKPNHITFIAILSACSHGRLVELGHWYFNIMISKYGIEPKIVHYGCMIDLLGRAGYLEEAHELVKQMPFEANPAIWGSLLAASNIHGHAELGQHALQHLIMLEPHNSGNYALLSNIYGALGRWNDSGMLRKIMRDTGVKKAPGGSSVEVNNRVHEFMAGDKSHSECTRIYGVLFKIFRQLKPAGHLQNDCEELLEFDE</sequence>
<dbReference type="Proteomes" id="UP000290289">
    <property type="component" value="Chromosome 3"/>
</dbReference>
<dbReference type="NCBIfam" id="TIGR00756">
    <property type="entry name" value="PPR"/>
    <property type="match status" value="4"/>
</dbReference>
<dbReference type="GO" id="GO:0003723">
    <property type="term" value="F:RNA binding"/>
    <property type="evidence" value="ECO:0007669"/>
    <property type="project" value="InterPro"/>
</dbReference>
<evidence type="ECO:0000313" key="4">
    <source>
        <dbReference type="Proteomes" id="UP000290289"/>
    </source>
</evidence>
<accession>A0A498KD14</accession>
<dbReference type="FunFam" id="1.25.40.10:FF:000348">
    <property type="entry name" value="Pentatricopeptide repeat-containing protein chloroplastic"/>
    <property type="match status" value="1"/>
</dbReference>
<comment type="caution">
    <text evidence="3">The sequence shown here is derived from an EMBL/GenBank/DDBJ whole genome shotgun (WGS) entry which is preliminary data.</text>
</comment>
<dbReference type="Pfam" id="PF01535">
    <property type="entry name" value="PPR"/>
    <property type="match status" value="2"/>
</dbReference>
<dbReference type="Pfam" id="PF12854">
    <property type="entry name" value="PPR_1"/>
    <property type="match status" value="1"/>
</dbReference>
<dbReference type="PROSITE" id="PS51375">
    <property type="entry name" value="PPR"/>
    <property type="match status" value="3"/>
</dbReference>
<name>A0A498KD14_MALDO</name>
<evidence type="ECO:0000313" key="3">
    <source>
        <dbReference type="EMBL" id="RXI03705.1"/>
    </source>
</evidence>
<dbReference type="PANTHER" id="PTHR47926:SF432">
    <property type="entry name" value="(WILD MALAYSIAN BANANA) HYPOTHETICAL PROTEIN"/>
    <property type="match status" value="1"/>
</dbReference>
<dbReference type="PANTHER" id="PTHR47926">
    <property type="entry name" value="PENTATRICOPEPTIDE REPEAT-CONTAINING PROTEIN"/>
    <property type="match status" value="1"/>
</dbReference>
<feature type="repeat" description="PPR" evidence="2">
    <location>
        <begin position="310"/>
        <end position="344"/>
    </location>
</feature>
<dbReference type="EMBL" id="RDQH01000329">
    <property type="protein sequence ID" value="RXI03705.1"/>
    <property type="molecule type" value="Genomic_DNA"/>
</dbReference>
<feature type="repeat" description="PPR" evidence="2">
    <location>
        <begin position="176"/>
        <end position="206"/>
    </location>
</feature>